<dbReference type="GO" id="GO:0019367">
    <property type="term" value="P:fatty acid elongation, saturated fatty acid"/>
    <property type="evidence" value="ECO:0007669"/>
    <property type="project" value="TreeGrafter"/>
</dbReference>
<keyword evidence="13" id="KW-1185">Reference proteome</keyword>
<dbReference type="AlphaFoldDB" id="A0A8X7BYB0"/>
<comment type="subcellular location">
    <subcellularLocation>
        <location evidence="1">Membrane</location>
        <topology evidence="1">Multi-pass membrane protein</topology>
    </subcellularLocation>
</comment>
<evidence type="ECO:0000256" key="5">
    <source>
        <dbReference type="ARBA" id="ARBA00022832"/>
    </source>
</evidence>
<evidence type="ECO:0000256" key="8">
    <source>
        <dbReference type="ARBA" id="ARBA00023136"/>
    </source>
</evidence>
<dbReference type="GO" id="GO:0034625">
    <property type="term" value="P:fatty acid elongation, monounsaturated fatty acid"/>
    <property type="evidence" value="ECO:0007669"/>
    <property type="project" value="TreeGrafter"/>
</dbReference>
<evidence type="ECO:0000256" key="6">
    <source>
        <dbReference type="ARBA" id="ARBA00022989"/>
    </source>
</evidence>
<keyword evidence="7 10" id="KW-0443">Lipid metabolism</keyword>
<keyword evidence="3 10" id="KW-0808">Transferase</keyword>
<dbReference type="GO" id="GO:0005789">
    <property type="term" value="C:endoplasmic reticulum membrane"/>
    <property type="evidence" value="ECO:0007669"/>
    <property type="project" value="TreeGrafter"/>
</dbReference>
<feature type="transmembrane region" description="Helical" evidence="10">
    <location>
        <begin position="28"/>
        <end position="50"/>
    </location>
</feature>
<feature type="region of interest" description="Disordered" evidence="11">
    <location>
        <begin position="263"/>
        <end position="300"/>
    </location>
</feature>
<evidence type="ECO:0000313" key="12">
    <source>
        <dbReference type="EMBL" id="GFY47493.1"/>
    </source>
</evidence>
<evidence type="ECO:0000256" key="9">
    <source>
        <dbReference type="ARBA" id="ARBA00023160"/>
    </source>
</evidence>
<dbReference type="GO" id="GO:0030148">
    <property type="term" value="P:sphingolipid biosynthetic process"/>
    <property type="evidence" value="ECO:0007669"/>
    <property type="project" value="TreeGrafter"/>
</dbReference>
<dbReference type="PANTHER" id="PTHR11157">
    <property type="entry name" value="FATTY ACID ACYL TRANSFERASE-RELATED"/>
    <property type="match status" value="1"/>
</dbReference>
<feature type="transmembrane region" description="Helical" evidence="10">
    <location>
        <begin position="233"/>
        <end position="253"/>
    </location>
</feature>
<accession>A0A8X7BYB0</accession>
<organism evidence="12 13">
    <name type="scientific">Trichonephila inaurata madagascariensis</name>
    <dbReference type="NCBI Taxonomy" id="2747483"/>
    <lineage>
        <taxon>Eukaryota</taxon>
        <taxon>Metazoa</taxon>
        <taxon>Ecdysozoa</taxon>
        <taxon>Arthropoda</taxon>
        <taxon>Chelicerata</taxon>
        <taxon>Arachnida</taxon>
        <taxon>Araneae</taxon>
        <taxon>Araneomorphae</taxon>
        <taxon>Entelegynae</taxon>
        <taxon>Araneoidea</taxon>
        <taxon>Nephilidae</taxon>
        <taxon>Trichonephila</taxon>
        <taxon>Trichonephila inaurata</taxon>
    </lineage>
</organism>
<evidence type="ECO:0000256" key="1">
    <source>
        <dbReference type="ARBA" id="ARBA00004141"/>
    </source>
</evidence>
<feature type="transmembrane region" description="Helical" evidence="10">
    <location>
        <begin position="62"/>
        <end position="92"/>
    </location>
</feature>
<comment type="caution">
    <text evidence="12">The sequence shown here is derived from an EMBL/GenBank/DDBJ whole genome shotgun (WGS) entry which is preliminary data.</text>
</comment>
<dbReference type="GO" id="GO:0009922">
    <property type="term" value="F:fatty acid elongase activity"/>
    <property type="evidence" value="ECO:0007669"/>
    <property type="project" value="UniProtKB-EC"/>
</dbReference>
<gene>
    <name evidence="12" type="primary">ELOVL7</name>
    <name evidence="12" type="ORF">TNIN_459131</name>
</gene>
<dbReference type="GO" id="GO:0042761">
    <property type="term" value="P:very long-chain fatty acid biosynthetic process"/>
    <property type="evidence" value="ECO:0007669"/>
    <property type="project" value="TreeGrafter"/>
</dbReference>
<comment type="catalytic activity">
    <reaction evidence="10">
        <text>a very-long-chain acyl-CoA + malonyl-CoA + H(+) = a very-long-chain 3-oxoacyl-CoA + CO2 + CoA</text>
        <dbReference type="Rhea" id="RHEA:32727"/>
        <dbReference type="ChEBI" id="CHEBI:15378"/>
        <dbReference type="ChEBI" id="CHEBI:16526"/>
        <dbReference type="ChEBI" id="CHEBI:57287"/>
        <dbReference type="ChEBI" id="CHEBI:57384"/>
        <dbReference type="ChEBI" id="CHEBI:90725"/>
        <dbReference type="ChEBI" id="CHEBI:90736"/>
        <dbReference type="EC" id="2.3.1.199"/>
    </reaction>
</comment>
<dbReference type="PANTHER" id="PTHR11157:SF69">
    <property type="entry name" value="ELONGATION OF VERY LONG CHAIN FATTY ACIDS PROTEIN 7"/>
    <property type="match status" value="1"/>
</dbReference>
<sequence>MTTAIQRFEDYWSGGDPVTMNRFFTKTITPMLIIVTSYVSFVTLVGPSIMKNRKPIQMRKLIIVYNFALVAFYLYFLIRGAFFIPVLGFQFICGSLNSYETPIIPDIFDLGYQLYVVRYIELLDTVFLVLTKKFNMITPLHVFHHSIVPVFGGLDSDPNQVSVQSGYLAVFMAVNCMVHIVMYTYYAIAALGPKYHKYIWWKKYLTSLQILQFFVMTFYLNVMYALGCVTSKFILMFCLSLSVLFFFLFINYYKRVYNSQGKDASPQKNGVHETNGNHAKTIQQKNGFPAAYKNALKKED</sequence>
<evidence type="ECO:0000256" key="3">
    <source>
        <dbReference type="ARBA" id="ARBA00022679"/>
    </source>
</evidence>
<keyword evidence="5 10" id="KW-0276">Fatty acid metabolism</keyword>
<evidence type="ECO:0000313" key="13">
    <source>
        <dbReference type="Proteomes" id="UP000886998"/>
    </source>
</evidence>
<feature type="transmembrane region" description="Helical" evidence="10">
    <location>
        <begin position="204"/>
        <end position="227"/>
    </location>
</feature>
<dbReference type="Pfam" id="PF01151">
    <property type="entry name" value="ELO"/>
    <property type="match status" value="1"/>
</dbReference>
<dbReference type="OrthoDB" id="434092at2759"/>
<feature type="transmembrane region" description="Helical" evidence="10">
    <location>
        <begin position="166"/>
        <end position="192"/>
    </location>
</feature>
<dbReference type="InterPro" id="IPR002076">
    <property type="entry name" value="ELO_fam"/>
</dbReference>
<name>A0A8X7BYB0_9ARAC</name>
<dbReference type="EC" id="2.3.1.199" evidence="10"/>
<evidence type="ECO:0000256" key="4">
    <source>
        <dbReference type="ARBA" id="ARBA00022692"/>
    </source>
</evidence>
<keyword evidence="6 10" id="KW-1133">Transmembrane helix</keyword>
<reference evidence="12" key="1">
    <citation type="submission" date="2020-08" db="EMBL/GenBank/DDBJ databases">
        <title>Multicomponent nature underlies the extraordinary mechanical properties of spider dragline silk.</title>
        <authorList>
            <person name="Kono N."/>
            <person name="Nakamura H."/>
            <person name="Mori M."/>
            <person name="Yoshida Y."/>
            <person name="Ohtoshi R."/>
            <person name="Malay A.D."/>
            <person name="Moran D.A.P."/>
            <person name="Tomita M."/>
            <person name="Numata K."/>
            <person name="Arakawa K."/>
        </authorList>
    </citation>
    <scope>NUCLEOTIDE SEQUENCE</scope>
</reference>
<dbReference type="Proteomes" id="UP000886998">
    <property type="component" value="Unassembled WGS sequence"/>
</dbReference>
<dbReference type="EMBL" id="BMAV01005975">
    <property type="protein sequence ID" value="GFY47493.1"/>
    <property type="molecule type" value="Genomic_DNA"/>
</dbReference>
<proteinExistence type="inferred from homology"/>
<dbReference type="GO" id="GO:0034626">
    <property type="term" value="P:fatty acid elongation, polyunsaturated fatty acid"/>
    <property type="evidence" value="ECO:0007669"/>
    <property type="project" value="TreeGrafter"/>
</dbReference>
<keyword evidence="2 10" id="KW-0444">Lipid biosynthesis</keyword>
<protein>
    <recommendedName>
        <fullName evidence="10">Elongation of very long chain fatty acids protein</fullName>
        <ecNumber evidence="10">2.3.1.199</ecNumber>
    </recommendedName>
    <alternativeName>
        <fullName evidence="10">Very-long-chain 3-oxoacyl-CoA synthase</fullName>
    </alternativeName>
</protein>
<evidence type="ECO:0000256" key="11">
    <source>
        <dbReference type="SAM" id="MobiDB-lite"/>
    </source>
</evidence>
<keyword evidence="4 10" id="KW-0812">Transmembrane</keyword>
<keyword evidence="8 10" id="KW-0472">Membrane</keyword>
<keyword evidence="9 10" id="KW-0275">Fatty acid biosynthesis</keyword>
<evidence type="ECO:0000256" key="7">
    <source>
        <dbReference type="ARBA" id="ARBA00023098"/>
    </source>
</evidence>
<comment type="similarity">
    <text evidence="10">Belongs to the ELO family.</text>
</comment>
<feature type="compositionally biased region" description="Polar residues" evidence="11">
    <location>
        <begin position="263"/>
        <end position="286"/>
    </location>
</feature>
<evidence type="ECO:0000256" key="2">
    <source>
        <dbReference type="ARBA" id="ARBA00022516"/>
    </source>
</evidence>
<evidence type="ECO:0000256" key="10">
    <source>
        <dbReference type="RuleBase" id="RU361115"/>
    </source>
</evidence>